<feature type="compositionally biased region" description="Basic and acidic residues" evidence="1">
    <location>
        <begin position="268"/>
        <end position="282"/>
    </location>
</feature>
<feature type="region of interest" description="Disordered" evidence="1">
    <location>
        <begin position="257"/>
        <end position="300"/>
    </location>
</feature>
<evidence type="ECO:0000313" key="2">
    <source>
        <dbReference type="EMBL" id="CAK9109927.1"/>
    </source>
</evidence>
<dbReference type="EMBL" id="CAXAMN010027295">
    <property type="protein sequence ID" value="CAK9109927.1"/>
    <property type="molecule type" value="Genomic_DNA"/>
</dbReference>
<protein>
    <submittedName>
        <fullName evidence="2">Uncharacterized protein</fullName>
    </submittedName>
</protein>
<comment type="caution">
    <text evidence="2">The sequence shown here is derived from an EMBL/GenBank/DDBJ whole genome shotgun (WGS) entry which is preliminary data.</text>
</comment>
<keyword evidence="3" id="KW-1185">Reference proteome</keyword>
<proteinExistence type="predicted"/>
<accession>A0ABP0SC30</accession>
<sequence>MLNHTSGMPDEIEVSGRVPGAFKSGESGSDIFAMVKATMASKTLSQPPLLVWPSSMQDVSKKAVQTANGHGCPSVGCSLDTARRDELRLMLAGFRRDFPHMKRTMAWYQKMVDGLEEDSAKGLPQLTFLKDVVANKNLGQHLQDVFGGGTRLEEECHNRAWEAIQEYMDSHLKTFSGKMMDGEPVIMPQVRSWARSIAMDLSSSTEDHCVIMLMSCPTAGILTGLQKSFINTFVCNLIADFPLNSCCLLVHPNRAGQSDTRTAWKPAAKKEEEEPPAVKDQDQESDDESDEDEKDREDVDVRDIRYKIETQFALKEKGLKVRNVSPAKNRGLPHLGRAFTDVQEMRQEGTEVMQDSAFTRWFSFAVDSSTYIIMEKKSMPEHLQQIDNLDTPVTLQSMVTDMQDLGEVKLEVSHHALIDGHWKSSKPLVFVLDNPPAPDGKAKKKEQGSGLTLKNLGGALDIGKVKSATNMVLAWRCRCLALLF</sequence>
<dbReference type="Proteomes" id="UP001642484">
    <property type="component" value="Unassembled WGS sequence"/>
</dbReference>
<reference evidence="2 3" key="1">
    <citation type="submission" date="2024-02" db="EMBL/GenBank/DDBJ databases">
        <authorList>
            <person name="Chen Y."/>
            <person name="Shah S."/>
            <person name="Dougan E. K."/>
            <person name="Thang M."/>
            <person name="Chan C."/>
        </authorList>
    </citation>
    <scope>NUCLEOTIDE SEQUENCE [LARGE SCALE GENOMIC DNA]</scope>
</reference>
<gene>
    <name evidence="2" type="ORF">CCMP2556_LOCUS51140</name>
</gene>
<evidence type="ECO:0000313" key="3">
    <source>
        <dbReference type="Proteomes" id="UP001642484"/>
    </source>
</evidence>
<name>A0ABP0SC30_9DINO</name>
<feature type="compositionally biased region" description="Acidic residues" evidence="1">
    <location>
        <begin position="283"/>
        <end position="295"/>
    </location>
</feature>
<evidence type="ECO:0000256" key="1">
    <source>
        <dbReference type="SAM" id="MobiDB-lite"/>
    </source>
</evidence>
<organism evidence="2 3">
    <name type="scientific">Durusdinium trenchii</name>
    <dbReference type="NCBI Taxonomy" id="1381693"/>
    <lineage>
        <taxon>Eukaryota</taxon>
        <taxon>Sar</taxon>
        <taxon>Alveolata</taxon>
        <taxon>Dinophyceae</taxon>
        <taxon>Suessiales</taxon>
        <taxon>Symbiodiniaceae</taxon>
        <taxon>Durusdinium</taxon>
    </lineage>
</organism>